<gene>
    <name evidence="1" type="ORF">CLV92_109178</name>
</gene>
<dbReference type="EMBL" id="PTJD01000009">
    <property type="protein sequence ID" value="PPK93900.1"/>
    <property type="molecule type" value="Genomic_DNA"/>
</dbReference>
<evidence type="ECO:0000313" key="1">
    <source>
        <dbReference type="EMBL" id="PPK93900.1"/>
    </source>
</evidence>
<accession>A0A2S6II99</accession>
<dbReference type="InterPro" id="IPR047990">
    <property type="entry name" value="DLW39-like"/>
</dbReference>
<dbReference type="RefSeq" id="WP_211291122.1">
    <property type="nucleotide sequence ID" value="NZ_PTJD01000009.1"/>
</dbReference>
<name>A0A2S6II99_9ACTN</name>
<comment type="caution">
    <text evidence="1">The sequence shown here is derived from an EMBL/GenBank/DDBJ whole genome shotgun (WGS) entry which is preliminary data.</text>
</comment>
<sequence length="38" mass="4323">MKKVLLLALAAGGILVWRRRASDRAERDLWAEATDTIR</sequence>
<evidence type="ECO:0000313" key="2">
    <source>
        <dbReference type="Proteomes" id="UP000239485"/>
    </source>
</evidence>
<keyword evidence="2" id="KW-1185">Reference proteome</keyword>
<dbReference type="NCBIfam" id="NF038356">
    <property type="entry name" value="actino_DLW39"/>
    <property type="match status" value="1"/>
</dbReference>
<reference evidence="1 2" key="1">
    <citation type="submission" date="2018-02" db="EMBL/GenBank/DDBJ databases">
        <title>Genomic Encyclopedia of Archaeal and Bacterial Type Strains, Phase II (KMG-II): from individual species to whole genera.</title>
        <authorList>
            <person name="Goeker M."/>
        </authorList>
    </citation>
    <scope>NUCLEOTIDE SEQUENCE [LARGE SCALE GENOMIC DNA]</scope>
    <source>
        <strain evidence="1 2">DSM 22857</strain>
    </source>
</reference>
<protein>
    <submittedName>
        <fullName evidence="1">Uncharacterized protein</fullName>
    </submittedName>
</protein>
<dbReference type="AlphaFoldDB" id="A0A2S6II99"/>
<organism evidence="1 2">
    <name type="scientific">Kineococcus xinjiangensis</name>
    <dbReference type="NCBI Taxonomy" id="512762"/>
    <lineage>
        <taxon>Bacteria</taxon>
        <taxon>Bacillati</taxon>
        <taxon>Actinomycetota</taxon>
        <taxon>Actinomycetes</taxon>
        <taxon>Kineosporiales</taxon>
        <taxon>Kineosporiaceae</taxon>
        <taxon>Kineococcus</taxon>
    </lineage>
</organism>
<proteinExistence type="predicted"/>
<dbReference type="Proteomes" id="UP000239485">
    <property type="component" value="Unassembled WGS sequence"/>
</dbReference>